<dbReference type="GO" id="GO:0016020">
    <property type="term" value="C:membrane"/>
    <property type="evidence" value="ECO:0007669"/>
    <property type="project" value="UniProtKB-SubCell"/>
</dbReference>
<evidence type="ECO:0008006" key="9">
    <source>
        <dbReference type="Google" id="ProtNLM"/>
    </source>
</evidence>
<keyword evidence="4 6" id="KW-1133">Transmembrane helix</keyword>
<dbReference type="CDD" id="cd15904">
    <property type="entry name" value="TSPO_MBR"/>
    <property type="match status" value="1"/>
</dbReference>
<dbReference type="AlphaFoldDB" id="A0A250XFL8"/>
<dbReference type="InterPro" id="IPR038330">
    <property type="entry name" value="TspO/MBR-related_sf"/>
</dbReference>
<evidence type="ECO:0000256" key="4">
    <source>
        <dbReference type="ARBA" id="ARBA00022989"/>
    </source>
</evidence>
<gene>
    <name evidence="7" type="ORF">CEUSTIGMA_g9137.t1</name>
</gene>
<dbReference type="OrthoDB" id="8841220at2759"/>
<dbReference type="GO" id="GO:0033013">
    <property type="term" value="P:tetrapyrrole metabolic process"/>
    <property type="evidence" value="ECO:0007669"/>
    <property type="project" value="UniProtKB-ARBA"/>
</dbReference>
<feature type="transmembrane region" description="Helical" evidence="6">
    <location>
        <begin position="218"/>
        <end position="241"/>
    </location>
</feature>
<evidence type="ECO:0000313" key="7">
    <source>
        <dbReference type="EMBL" id="GAX81709.1"/>
    </source>
</evidence>
<dbReference type="STRING" id="1157962.A0A250XFL8"/>
<dbReference type="Pfam" id="PF03073">
    <property type="entry name" value="TspO_MBR"/>
    <property type="match status" value="1"/>
</dbReference>
<evidence type="ECO:0000256" key="5">
    <source>
        <dbReference type="ARBA" id="ARBA00023136"/>
    </source>
</evidence>
<keyword evidence="8" id="KW-1185">Reference proteome</keyword>
<evidence type="ECO:0000256" key="1">
    <source>
        <dbReference type="ARBA" id="ARBA00004141"/>
    </source>
</evidence>
<dbReference type="Proteomes" id="UP000232323">
    <property type="component" value="Unassembled WGS sequence"/>
</dbReference>
<keyword evidence="5 6" id="KW-0472">Membrane</keyword>
<evidence type="ECO:0000256" key="2">
    <source>
        <dbReference type="ARBA" id="ARBA00007524"/>
    </source>
</evidence>
<feature type="transmembrane region" description="Helical" evidence="6">
    <location>
        <begin position="248"/>
        <end position="267"/>
    </location>
</feature>
<comment type="caution">
    <text evidence="7">The sequence shown here is derived from an EMBL/GenBank/DDBJ whole genome shotgun (WGS) entry which is preliminary data.</text>
</comment>
<dbReference type="InterPro" id="IPR004307">
    <property type="entry name" value="TspO_MBR"/>
</dbReference>
<dbReference type="PANTHER" id="PTHR10057">
    <property type="entry name" value="PERIPHERAL-TYPE BENZODIAZEPINE RECEPTOR"/>
    <property type="match status" value="1"/>
</dbReference>
<dbReference type="EMBL" id="BEGY01000069">
    <property type="protein sequence ID" value="GAX81709.1"/>
    <property type="molecule type" value="Genomic_DNA"/>
</dbReference>
<protein>
    <recommendedName>
        <fullName evidence="9">TspO/MBR-related protein</fullName>
    </recommendedName>
</protein>
<sequence>MTQLIGTQSSMIKSAPALSSRMLGAKVIIATRLIGNSSSPTLRSVAVSATASPQPPTSFVFNPAGYVKYAAAIPSQVTFMTVALWGLQQLNEAVIMGGSIPLPAGLPPQDACKGIVILFFLVVSIKSRIFSPLDASRPNVKGEKEAISQRKRPSWMPPPLTFPLVWTTIGLLRATSSVMVWEACGRDLLSLPLITMMLHLAIGDAWNHCNNVEQNLGMAVPGVVLGCLGSGIFVTASYFMVDKTAGMVLSPMCLWLTIASALVYSIWCINPREDGQKQPLFPVREANSLL</sequence>
<accession>A0A250XFL8</accession>
<reference evidence="7 8" key="1">
    <citation type="submission" date="2017-08" db="EMBL/GenBank/DDBJ databases">
        <title>Acidophilic green algal genome provides insights into adaptation to an acidic environment.</title>
        <authorList>
            <person name="Hirooka S."/>
            <person name="Hirose Y."/>
            <person name="Kanesaki Y."/>
            <person name="Higuchi S."/>
            <person name="Fujiwara T."/>
            <person name="Onuma R."/>
            <person name="Era A."/>
            <person name="Ohbayashi R."/>
            <person name="Uzuka A."/>
            <person name="Nozaki H."/>
            <person name="Yoshikawa H."/>
            <person name="Miyagishima S.Y."/>
        </authorList>
    </citation>
    <scope>NUCLEOTIDE SEQUENCE [LARGE SCALE GENOMIC DNA]</scope>
    <source>
        <strain evidence="7 8">NIES-2499</strain>
    </source>
</reference>
<comment type="subcellular location">
    <subcellularLocation>
        <location evidence="1">Membrane</location>
        <topology evidence="1">Multi-pass membrane protein</topology>
    </subcellularLocation>
</comment>
<evidence type="ECO:0000256" key="6">
    <source>
        <dbReference type="SAM" id="Phobius"/>
    </source>
</evidence>
<comment type="similarity">
    <text evidence="2">Belongs to the TspO/BZRP family.</text>
</comment>
<keyword evidence="3 6" id="KW-0812">Transmembrane</keyword>
<proteinExistence type="inferred from homology"/>
<evidence type="ECO:0000313" key="8">
    <source>
        <dbReference type="Proteomes" id="UP000232323"/>
    </source>
</evidence>
<name>A0A250XFL8_9CHLO</name>
<dbReference type="Gene3D" id="1.20.1260.100">
    <property type="entry name" value="TspO/MBR protein"/>
    <property type="match status" value="1"/>
</dbReference>
<dbReference type="PANTHER" id="PTHR10057:SF0">
    <property type="entry name" value="TRANSLOCATOR PROTEIN"/>
    <property type="match status" value="1"/>
</dbReference>
<evidence type="ECO:0000256" key="3">
    <source>
        <dbReference type="ARBA" id="ARBA00022692"/>
    </source>
</evidence>
<organism evidence="7 8">
    <name type="scientific">Chlamydomonas eustigma</name>
    <dbReference type="NCBI Taxonomy" id="1157962"/>
    <lineage>
        <taxon>Eukaryota</taxon>
        <taxon>Viridiplantae</taxon>
        <taxon>Chlorophyta</taxon>
        <taxon>core chlorophytes</taxon>
        <taxon>Chlorophyceae</taxon>
        <taxon>CS clade</taxon>
        <taxon>Chlamydomonadales</taxon>
        <taxon>Chlamydomonadaceae</taxon>
        <taxon>Chlamydomonas</taxon>
    </lineage>
</organism>